<keyword evidence="4" id="KW-0597">Phosphoprotein</keyword>
<dbReference type="EMBL" id="JAWJYY010000001">
    <property type="protein sequence ID" value="MDV4316095.1"/>
    <property type="molecule type" value="Genomic_DNA"/>
</dbReference>
<evidence type="ECO:0000256" key="2">
    <source>
        <dbReference type="ARBA" id="ARBA00004141"/>
    </source>
</evidence>
<accession>A0AAW8Z4M1</accession>
<dbReference type="SMART" id="SM00388">
    <property type="entry name" value="HisKA"/>
    <property type="match status" value="1"/>
</dbReference>
<feature type="domain" description="Histidine kinase" evidence="14">
    <location>
        <begin position="231"/>
        <end position="444"/>
    </location>
</feature>
<evidence type="ECO:0000256" key="7">
    <source>
        <dbReference type="ARBA" id="ARBA00022741"/>
    </source>
</evidence>
<reference evidence="15" key="1">
    <citation type="submission" date="2023-10" db="EMBL/GenBank/DDBJ databases">
        <authorList>
            <person name="Sykes E.M.E."/>
            <person name="Khan I.U.H."/>
            <person name="Kumar A."/>
        </authorList>
    </citation>
    <scope>NUCLEOTIDE SEQUENCE</scope>
    <source>
        <strain evidence="15">IK5</strain>
    </source>
</reference>
<dbReference type="PANTHER" id="PTHR45436:SF14">
    <property type="entry name" value="SENSOR PROTEIN QSEC"/>
    <property type="match status" value="1"/>
</dbReference>
<keyword evidence="9 15" id="KW-0067">ATP-binding</keyword>
<evidence type="ECO:0000256" key="13">
    <source>
        <dbReference type="SAM" id="Phobius"/>
    </source>
</evidence>
<keyword evidence="12 13" id="KW-0472">Membrane</keyword>
<gene>
    <name evidence="15" type="ORF">MSG88_10025</name>
</gene>
<keyword evidence="7" id="KW-0547">Nucleotide-binding</keyword>
<feature type="transmembrane region" description="Helical" evidence="13">
    <location>
        <begin position="18"/>
        <end position="38"/>
    </location>
</feature>
<dbReference type="CDD" id="cd00082">
    <property type="entry name" value="HisKA"/>
    <property type="match status" value="1"/>
</dbReference>
<dbReference type="GO" id="GO:0005886">
    <property type="term" value="C:plasma membrane"/>
    <property type="evidence" value="ECO:0007669"/>
    <property type="project" value="TreeGrafter"/>
</dbReference>
<dbReference type="SMART" id="SM00387">
    <property type="entry name" value="HATPase_c"/>
    <property type="match status" value="1"/>
</dbReference>
<dbReference type="Pfam" id="PF00512">
    <property type="entry name" value="HisKA"/>
    <property type="match status" value="1"/>
</dbReference>
<dbReference type="EC" id="2.7.13.3" evidence="3"/>
<evidence type="ECO:0000256" key="8">
    <source>
        <dbReference type="ARBA" id="ARBA00022777"/>
    </source>
</evidence>
<dbReference type="SUPFAM" id="SSF47384">
    <property type="entry name" value="Homodimeric domain of signal transducing histidine kinase"/>
    <property type="match status" value="1"/>
</dbReference>
<dbReference type="Pfam" id="PF02518">
    <property type="entry name" value="HATPase_c"/>
    <property type="match status" value="1"/>
</dbReference>
<dbReference type="Gene3D" id="3.30.565.10">
    <property type="entry name" value="Histidine kinase-like ATPase, C-terminal domain"/>
    <property type="match status" value="1"/>
</dbReference>
<feature type="transmembrane region" description="Helical" evidence="13">
    <location>
        <begin position="143"/>
        <end position="164"/>
    </location>
</feature>
<dbReference type="PANTHER" id="PTHR45436">
    <property type="entry name" value="SENSOR HISTIDINE KINASE YKOH"/>
    <property type="match status" value="1"/>
</dbReference>
<dbReference type="InterPro" id="IPR003661">
    <property type="entry name" value="HisK_dim/P_dom"/>
</dbReference>
<dbReference type="Proteomes" id="UP001284654">
    <property type="component" value="Unassembled WGS sequence"/>
</dbReference>
<dbReference type="PRINTS" id="PR00344">
    <property type="entry name" value="BCTRLSENSOR"/>
</dbReference>
<dbReference type="SUPFAM" id="SSF55874">
    <property type="entry name" value="ATPase domain of HSP90 chaperone/DNA topoisomerase II/histidine kinase"/>
    <property type="match status" value="1"/>
</dbReference>
<keyword evidence="8" id="KW-0418">Kinase</keyword>
<name>A0AAW8Z4M1_9GAMM</name>
<dbReference type="AlphaFoldDB" id="A0AAW8Z4M1"/>
<organism evidence="15 16">
    <name type="scientific">Acinetobacter indicus</name>
    <dbReference type="NCBI Taxonomy" id="756892"/>
    <lineage>
        <taxon>Bacteria</taxon>
        <taxon>Pseudomonadati</taxon>
        <taxon>Pseudomonadota</taxon>
        <taxon>Gammaproteobacteria</taxon>
        <taxon>Moraxellales</taxon>
        <taxon>Moraxellaceae</taxon>
        <taxon>Acinetobacter</taxon>
    </lineage>
</organism>
<evidence type="ECO:0000256" key="9">
    <source>
        <dbReference type="ARBA" id="ARBA00022840"/>
    </source>
</evidence>
<comment type="catalytic activity">
    <reaction evidence="1">
        <text>ATP + protein L-histidine = ADP + protein N-phospho-L-histidine.</text>
        <dbReference type="EC" id="2.7.13.3"/>
    </reaction>
</comment>
<evidence type="ECO:0000259" key="14">
    <source>
        <dbReference type="PROSITE" id="PS50109"/>
    </source>
</evidence>
<dbReference type="InterPro" id="IPR005467">
    <property type="entry name" value="His_kinase_dom"/>
</dbReference>
<evidence type="ECO:0000256" key="3">
    <source>
        <dbReference type="ARBA" id="ARBA00012438"/>
    </source>
</evidence>
<evidence type="ECO:0000256" key="5">
    <source>
        <dbReference type="ARBA" id="ARBA00022679"/>
    </source>
</evidence>
<dbReference type="CDD" id="cd00075">
    <property type="entry name" value="HATPase"/>
    <property type="match status" value="1"/>
</dbReference>
<keyword evidence="11" id="KW-0902">Two-component regulatory system</keyword>
<sequence>MKQTGAVSLQKTLVKTSVLSSMIAGLLALVLLFAVSIYQTMQLQDEIMDEAADMLLLQDISSGAGEQVDELTEQFKMHYQLRLGQQTLTETEDFPLAPATITQQEEGFSFVWADQRLWRVYVASDDDLSVLMTQKMNVRFQEIWATGLGYAAILILLWLIQWGIVHFAIRKQFRSLQALSAQIAQKHVQDLSPVQSTQPELLELQPMVQQLNRLLSRLEHSLEAEQRFTSDASHELRSPLSAIQMRLQVLKRKYQDQPQLAEDLAQIQRDVNRGTQVLENLLLLARLDPAHLQDLPITEVDLQKLVLDVLEALAPFSLEKQIKPRLQLQPAIIQASPELLYTCIRNLIDNAIRYATQQGEVVVSITCKAEQVQLCIENNGQEVSDEVLQRLGERFYRALGTQTQGSGLGISICKKIISLHQGQLQFSRSALGGLLVKLSLPGVKQKQKNRK</sequence>
<dbReference type="GO" id="GO:0005524">
    <property type="term" value="F:ATP binding"/>
    <property type="evidence" value="ECO:0007669"/>
    <property type="project" value="UniProtKB-KW"/>
</dbReference>
<evidence type="ECO:0000313" key="15">
    <source>
        <dbReference type="EMBL" id="MDV4316095.1"/>
    </source>
</evidence>
<evidence type="ECO:0000256" key="6">
    <source>
        <dbReference type="ARBA" id="ARBA00022692"/>
    </source>
</evidence>
<dbReference type="InterPro" id="IPR036097">
    <property type="entry name" value="HisK_dim/P_sf"/>
</dbReference>
<keyword evidence="6 13" id="KW-0812">Transmembrane</keyword>
<dbReference type="InterPro" id="IPR036890">
    <property type="entry name" value="HATPase_C_sf"/>
</dbReference>
<dbReference type="InterPro" id="IPR050428">
    <property type="entry name" value="TCS_sensor_his_kinase"/>
</dbReference>
<evidence type="ECO:0000256" key="11">
    <source>
        <dbReference type="ARBA" id="ARBA00023012"/>
    </source>
</evidence>
<evidence type="ECO:0000256" key="10">
    <source>
        <dbReference type="ARBA" id="ARBA00022989"/>
    </source>
</evidence>
<dbReference type="GO" id="GO:0000155">
    <property type="term" value="F:phosphorelay sensor kinase activity"/>
    <property type="evidence" value="ECO:0007669"/>
    <property type="project" value="InterPro"/>
</dbReference>
<dbReference type="RefSeq" id="WP_104487597.1">
    <property type="nucleotide sequence ID" value="NZ_CP041295.1"/>
</dbReference>
<keyword evidence="10 13" id="KW-1133">Transmembrane helix</keyword>
<keyword evidence="5" id="KW-0808">Transferase</keyword>
<dbReference type="InterPro" id="IPR004358">
    <property type="entry name" value="Sig_transdc_His_kin-like_C"/>
</dbReference>
<dbReference type="Gene3D" id="1.10.287.130">
    <property type="match status" value="1"/>
</dbReference>
<evidence type="ECO:0000313" key="16">
    <source>
        <dbReference type="Proteomes" id="UP001284654"/>
    </source>
</evidence>
<evidence type="ECO:0000256" key="4">
    <source>
        <dbReference type="ARBA" id="ARBA00022553"/>
    </source>
</evidence>
<proteinExistence type="predicted"/>
<protein>
    <recommendedName>
        <fullName evidence="3">histidine kinase</fullName>
        <ecNumber evidence="3">2.7.13.3</ecNumber>
    </recommendedName>
</protein>
<comment type="subcellular location">
    <subcellularLocation>
        <location evidence="2">Membrane</location>
        <topology evidence="2">Multi-pass membrane protein</topology>
    </subcellularLocation>
</comment>
<comment type="caution">
    <text evidence="15">The sequence shown here is derived from an EMBL/GenBank/DDBJ whole genome shotgun (WGS) entry which is preliminary data.</text>
</comment>
<evidence type="ECO:0000256" key="1">
    <source>
        <dbReference type="ARBA" id="ARBA00000085"/>
    </source>
</evidence>
<evidence type="ECO:0000256" key="12">
    <source>
        <dbReference type="ARBA" id="ARBA00023136"/>
    </source>
</evidence>
<dbReference type="PROSITE" id="PS50109">
    <property type="entry name" value="HIS_KIN"/>
    <property type="match status" value="1"/>
</dbReference>
<dbReference type="InterPro" id="IPR003594">
    <property type="entry name" value="HATPase_dom"/>
</dbReference>